<dbReference type="EMBL" id="AP024443">
    <property type="protein sequence ID" value="BCS18664.1"/>
    <property type="molecule type" value="Genomic_DNA"/>
</dbReference>
<protein>
    <submittedName>
        <fullName evidence="2">Uncharacterized protein</fullName>
    </submittedName>
</protein>
<reference evidence="2" key="1">
    <citation type="submission" date="2021-01" db="EMBL/GenBank/DDBJ databases">
        <authorList>
            <consortium name="Aspergillus puulaauensis MK2 genome sequencing consortium"/>
            <person name="Kazuki M."/>
            <person name="Futagami T."/>
        </authorList>
    </citation>
    <scope>NUCLEOTIDE SEQUENCE</scope>
    <source>
        <strain evidence="2">MK2</strain>
    </source>
</reference>
<keyword evidence="1" id="KW-0812">Transmembrane</keyword>
<dbReference type="RefSeq" id="XP_041550858.1">
    <property type="nucleotide sequence ID" value="XM_041697588.1"/>
</dbReference>
<evidence type="ECO:0000256" key="1">
    <source>
        <dbReference type="SAM" id="Phobius"/>
    </source>
</evidence>
<organism evidence="2 3">
    <name type="scientific">Aspergillus puulaauensis</name>
    <dbReference type="NCBI Taxonomy" id="1220207"/>
    <lineage>
        <taxon>Eukaryota</taxon>
        <taxon>Fungi</taxon>
        <taxon>Dikarya</taxon>
        <taxon>Ascomycota</taxon>
        <taxon>Pezizomycotina</taxon>
        <taxon>Eurotiomycetes</taxon>
        <taxon>Eurotiomycetidae</taxon>
        <taxon>Eurotiales</taxon>
        <taxon>Aspergillaceae</taxon>
        <taxon>Aspergillus</taxon>
    </lineage>
</organism>
<keyword evidence="1" id="KW-1133">Transmembrane helix</keyword>
<accession>A0A7R7XC88</accession>
<dbReference type="Proteomes" id="UP000654913">
    <property type="component" value="Chromosome 1"/>
</dbReference>
<keyword evidence="1" id="KW-0472">Membrane</keyword>
<keyword evidence="3" id="KW-1185">Reference proteome</keyword>
<dbReference type="GeneID" id="64968669"/>
<proteinExistence type="predicted"/>
<dbReference type="KEGG" id="apuu:APUU_11492S"/>
<evidence type="ECO:0000313" key="2">
    <source>
        <dbReference type="EMBL" id="BCS18664.1"/>
    </source>
</evidence>
<name>A0A7R7XC88_9EURO</name>
<reference evidence="2" key="2">
    <citation type="submission" date="2021-02" db="EMBL/GenBank/DDBJ databases">
        <title>Aspergillus puulaauensis MK2 genome sequence.</title>
        <authorList>
            <person name="Futagami T."/>
            <person name="Mori K."/>
            <person name="Kadooka C."/>
            <person name="Tanaka T."/>
        </authorList>
    </citation>
    <scope>NUCLEOTIDE SEQUENCE</scope>
    <source>
        <strain evidence="2">MK2</strain>
    </source>
</reference>
<sequence length="116" mass="12964">MQQDYARRIPIEETPCIWHYVGTSDYLMKDSCVYGDASVTFFLGDVKAARSLLVYMHPTLNDINRPGEALTLRAQAFPSFFLLLPQLGLSSISAFLVLSFSWYPSMIALFGSITAS</sequence>
<feature type="transmembrane region" description="Helical" evidence="1">
    <location>
        <begin position="80"/>
        <end position="103"/>
    </location>
</feature>
<gene>
    <name evidence="2" type="ORF">APUU_11492S</name>
</gene>
<dbReference type="AlphaFoldDB" id="A0A7R7XC88"/>
<evidence type="ECO:0000313" key="3">
    <source>
        <dbReference type="Proteomes" id="UP000654913"/>
    </source>
</evidence>